<gene>
    <name evidence="3" type="ORF">P6N53_13065</name>
</gene>
<dbReference type="GO" id="GO:0003677">
    <property type="term" value="F:DNA binding"/>
    <property type="evidence" value="ECO:0007669"/>
    <property type="project" value="UniProtKB-KW"/>
</dbReference>
<comment type="caution">
    <text evidence="3">The sequence shown here is derived from an EMBL/GenBank/DDBJ whole genome shotgun (WGS) entry which is preliminary data.</text>
</comment>
<keyword evidence="4" id="KW-1185">Reference proteome</keyword>
<dbReference type="GO" id="GO:0005829">
    <property type="term" value="C:cytosol"/>
    <property type="evidence" value="ECO:0007669"/>
    <property type="project" value="TreeGrafter"/>
</dbReference>
<dbReference type="CDD" id="cd00093">
    <property type="entry name" value="HTH_XRE"/>
    <property type="match status" value="1"/>
</dbReference>
<dbReference type="InterPro" id="IPR010982">
    <property type="entry name" value="Lambda_DNA-bd_dom_sf"/>
</dbReference>
<reference evidence="3" key="1">
    <citation type="journal article" date="2023" name="J. Hazard. Mater.">
        <title>Anaerobic biodegradation of pyrene and benzo[a]pyrene by a new sulfate-reducing Desulforamulus aquiferis strain DSA.</title>
        <authorList>
            <person name="Zhang Z."/>
            <person name="Sun J."/>
            <person name="Gong X."/>
            <person name="Wang C."/>
            <person name="Wang H."/>
        </authorList>
    </citation>
    <scope>NUCLEOTIDE SEQUENCE</scope>
    <source>
        <strain evidence="3">DSA</strain>
    </source>
</reference>
<feature type="domain" description="HTH cro/C1-type" evidence="2">
    <location>
        <begin position="12"/>
        <end position="66"/>
    </location>
</feature>
<dbReference type="InterPro" id="IPR001387">
    <property type="entry name" value="Cro/C1-type_HTH"/>
</dbReference>
<dbReference type="SMART" id="SM00530">
    <property type="entry name" value="HTH_XRE"/>
    <property type="match status" value="1"/>
</dbReference>
<dbReference type="Gene3D" id="2.60.120.10">
    <property type="entry name" value="Jelly Rolls"/>
    <property type="match status" value="1"/>
</dbReference>
<dbReference type="RefSeq" id="WP_304543820.1">
    <property type="nucleotide sequence ID" value="NZ_JARPTC010000019.1"/>
</dbReference>
<evidence type="ECO:0000256" key="1">
    <source>
        <dbReference type="ARBA" id="ARBA00023125"/>
    </source>
</evidence>
<dbReference type="InterPro" id="IPR011051">
    <property type="entry name" value="RmlC_Cupin_sf"/>
</dbReference>
<evidence type="ECO:0000313" key="3">
    <source>
        <dbReference type="EMBL" id="MDO7788154.1"/>
    </source>
</evidence>
<dbReference type="Proteomes" id="UP001172911">
    <property type="component" value="Unassembled WGS sequence"/>
</dbReference>
<organism evidence="3 4">
    <name type="scientific">Desulforamulus aquiferis</name>
    <dbReference type="NCBI Taxonomy" id="1397668"/>
    <lineage>
        <taxon>Bacteria</taxon>
        <taxon>Bacillati</taxon>
        <taxon>Bacillota</taxon>
        <taxon>Clostridia</taxon>
        <taxon>Eubacteriales</taxon>
        <taxon>Peptococcaceae</taxon>
        <taxon>Desulforamulus</taxon>
    </lineage>
</organism>
<dbReference type="GO" id="GO:0003700">
    <property type="term" value="F:DNA-binding transcription factor activity"/>
    <property type="evidence" value="ECO:0007669"/>
    <property type="project" value="TreeGrafter"/>
</dbReference>
<accession>A0AAW7ZFQ2</accession>
<dbReference type="SUPFAM" id="SSF51182">
    <property type="entry name" value="RmlC-like cupins"/>
    <property type="match status" value="1"/>
</dbReference>
<dbReference type="Pfam" id="PF07883">
    <property type="entry name" value="Cupin_2"/>
    <property type="match status" value="1"/>
</dbReference>
<reference evidence="3" key="2">
    <citation type="submission" date="2023-03" db="EMBL/GenBank/DDBJ databases">
        <authorList>
            <person name="Zhang Z."/>
        </authorList>
    </citation>
    <scope>NUCLEOTIDE SEQUENCE</scope>
    <source>
        <strain evidence="3">DSA</strain>
    </source>
</reference>
<keyword evidence="1" id="KW-0238">DNA-binding</keyword>
<dbReference type="Gene3D" id="1.10.260.40">
    <property type="entry name" value="lambda repressor-like DNA-binding domains"/>
    <property type="match status" value="1"/>
</dbReference>
<dbReference type="CDD" id="cd02209">
    <property type="entry name" value="cupin_XRE_C"/>
    <property type="match status" value="1"/>
</dbReference>
<dbReference type="PROSITE" id="PS50943">
    <property type="entry name" value="HTH_CROC1"/>
    <property type="match status" value="1"/>
</dbReference>
<sequence>MTEQLKDIGKRLSMLRESMGVTPEKISEILEVSAEDYLLYEAGEKDFSFSFLYNVAGVLGVDVVDIISGETPKLSLCSVVRAGGGYDINRRKAYDYKHLAFTFRNKKAEPFMVTVEPSGDAVPERHSHCGQEFNYMVSGCMEFYIGDMTYTLGEGDSVYFDSAVPHAMKAHGDKPAKFLAIVMK</sequence>
<dbReference type="SUPFAM" id="SSF47413">
    <property type="entry name" value="lambda repressor-like DNA-binding domains"/>
    <property type="match status" value="1"/>
</dbReference>
<dbReference type="InterPro" id="IPR013096">
    <property type="entry name" value="Cupin_2"/>
</dbReference>
<dbReference type="InterPro" id="IPR050807">
    <property type="entry name" value="TransReg_Diox_bact_type"/>
</dbReference>
<protein>
    <submittedName>
        <fullName evidence="3">Cupin domain-containing protein</fullName>
    </submittedName>
</protein>
<dbReference type="EMBL" id="JARPTC010000019">
    <property type="protein sequence ID" value="MDO7788154.1"/>
    <property type="molecule type" value="Genomic_DNA"/>
</dbReference>
<name>A0AAW7ZFQ2_9FIRM</name>
<dbReference type="AlphaFoldDB" id="A0AAW7ZFQ2"/>
<evidence type="ECO:0000259" key="2">
    <source>
        <dbReference type="PROSITE" id="PS50943"/>
    </source>
</evidence>
<dbReference type="PANTHER" id="PTHR46797:SF19">
    <property type="entry name" value="BLL2473 PROTEIN"/>
    <property type="match status" value="1"/>
</dbReference>
<dbReference type="PANTHER" id="PTHR46797">
    <property type="entry name" value="HTH-TYPE TRANSCRIPTIONAL REGULATOR"/>
    <property type="match status" value="1"/>
</dbReference>
<proteinExistence type="predicted"/>
<dbReference type="InterPro" id="IPR014710">
    <property type="entry name" value="RmlC-like_jellyroll"/>
</dbReference>
<evidence type="ECO:0000313" key="4">
    <source>
        <dbReference type="Proteomes" id="UP001172911"/>
    </source>
</evidence>